<proteinExistence type="predicted"/>
<dbReference type="EMBL" id="JAGDQJ010000043">
    <property type="protein sequence ID" value="MBO1628378.1"/>
    <property type="molecule type" value="Genomic_DNA"/>
</dbReference>
<protein>
    <recommendedName>
        <fullName evidence="3">DUF2262 domain-containing protein</fullName>
    </recommendedName>
</protein>
<keyword evidence="2" id="KW-1185">Reference proteome</keyword>
<evidence type="ECO:0008006" key="3">
    <source>
        <dbReference type="Google" id="ProtNLM"/>
    </source>
</evidence>
<accession>A0ABS3P5A5</accession>
<dbReference type="Proteomes" id="UP000677611">
    <property type="component" value="Unassembled WGS sequence"/>
</dbReference>
<gene>
    <name evidence="1" type="ORF">J4P90_24895</name>
</gene>
<evidence type="ECO:0000313" key="1">
    <source>
        <dbReference type="EMBL" id="MBO1628378.1"/>
    </source>
</evidence>
<reference evidence="1 2" key="1">
    <citation type="submission" date="2021-03" db="EMBL/GenBank/DDBJ databases">
        <title>Identification of novel Bacillus strains.</title>
        <authorList>
            <person name="Xiao Z."/>
            <person name="Li Y."/>
            <person name="Shen J."/>
        </authorList>
    </citation>
    <scope>NUCLEOTIDE SEQUENCE [LARGE SCALE GENOMIC DNA]</scope>
    <source>
        <strain evidence="1 2">SY8</strain>
    </source>
</reference>
<dbReference type="RefSeq" id="WP_208019421.1">
    <property type="nucleotide sequence ID" value="NZ_JAGDQJ010000043.1"/>
</dbReference>
<name>A0ABS3P5A5_9BACI</name>
<evidence type="ECO:0000313" key="2">
    <source>
        <dbReference type="Proteomes" id="UP000677611"/>
    </source>
</evidence>
<comment type="caution">
    <text evidence="1">The sequence shown here is derived from an EMBL/GenBank/DDBJ whole genome shotgun (WGS) entry which is preliminary data.</text>
</comment>
<sequence length="142" mass="17046">MEKIHRILSDFAKVNAYEGVGNDYSLNLLSENTQEDICELIKRYLKTTDNDKIELIKLKEWKQDFLRENEEYWIRNIPPGYDLKEVTPKEYIIEQLMNTFKQEIKSVYLVELDIGDYYACSYEDYVFITNKGIYYLSMQVHD</sequence>
<organism evidence="1 2">
    <name type="scientific">Bacillus arachidis</name>
    <dbReference type="NCBI Taxonomy" id="2819290"/>
    <lineage>
        <taxon>Bacteria</taxon>
        <taxon>Bacillati</taxon>
        <taxon>Bacillota</taxon>
        <taxon>Bacilli</taxon>
        <taxon>Bacillales</taxon>
        <taxon>Bacillaceae</taxon>
        <taxon>Bacillus</taxon>
    </lineage>
</organism>